<evidence type="ECO:0000313" key="1">
    <source>
        <dbReference type="EMBL" id="KKK47220.1"/>
    </source>
</evidence>
<protein>
    <submittedName>
        <fullName evidence="1">Uncharacterized protein</fullName>
    </submittedName>
</protein>
<feature type="non-terminal residue" evidence="1">
    <location>
        <position position="1"/>
    </location>
</feature>
<dbReference type="EMBL" id="LAZR01069689">
    <property type="protein sequence ID" value="KKK47220.1"/>
    <property type="molecule type" value="Genomic_DNA"/>
</dbReference>
<comment type="caution">
    <text evidence="1">The sequence shown here is derived from an EMBL/GenBank/DDBJ whole genome shotgun (WGS) entry which is preliminary data.</text>
</comment>
<accession>A0A0F8WGA1</accession>
<gene>
    <name evidence="1" type="ORF">LCGC14_3157430</name>
</gene>
<organism evidence="1">
    <name type="scientific">marine sediment metagenome</name>
    <dbReference type="NCBI Taxonomy" id="412755"/>
    <lineage>
        <taxon>unclassified sequences</taxon>
        <taxon>metagenomes</taxon>
        <taxon>ecological metagenomes</taxon>
    </lineage>
</organism>
<proteinExistence type="predicted"/>
<reference evidence="1" key="1">
    <citation type="journal article" date="2015" name="Nature">
        <title>Complex archaea that bridge the gap between prokaryotes and eukaryotes.</title>
        <authorList>
            <person name="Spang A."/>
            <person name="Saw J.H."/>
            <person name="Jorgensen S.L."/>
            <person name="Zaremba-Niedzwiedzka K."/>
            <person name="Martijn J."/>
            <person name="Lind A.E."/>
            <person name="van Eijk R."/>
            <person name="Schleper C."/>
            <person name="Guy L."/>
            <person name="Ettema T.J."/>
        </authorList>
    </citation>
    <scope>NUCLEOTIDE SEQUENCE</scope>
</reference>
<dbReference type="AlphaFoldDB" id="A0A0F8WGA1"/>
<sequence>LSVGESEDVAWKLQQKITELSKRDPTAAE</sequence>
<name>A0A0F8WGA1_9ZZZZ</name>